<dbReference type="InterPro" id="IPR023313">
    <property type="entry name" value="UBQ-conjugating_AS"/>
</dbReference>
<dbReference type="EMBL" id="KQ244111">
    <property type="protein sequence ID" value="KNC74760.1"/>
    <property type="molecule type" value="Genomic_DNA"/>
</dbReference>
<dbReference type="InterPro" id="IPR050113">
    <property type="entry name" value="Ub_conjugating_enzyme"/>
</dbReference>
<keyword evidence="4" id="KW-0067">ATP-binding</keyword>
<evidence type="ECO:0000313" key="6">
    <source>
        <dbReference type="EMBL" id="KNC74760.1"/>
    </source>
</evidence>
<dbReference type="OrthoDB" id="9973183at2759"/>
<keyword evidence="4" id="KW-0547">Nucleotide-binding</keyword>
<gene>
    <name evidence="6" type="ORF">SARC_12702</name>
</gene>
<evidence type="ECO:0000256" key="3">
    <source>
        <dbReference type="PROSITE-ProRule" id="PRU10133"/>
    </source>
</evidence>
<accession>A0A0L0FDD7</accession>
<keyword evidence="7" id="KW-1185">Reference proteome</keyword>
<dbReference type="RefSeq" id="XP_014148662.1">
    <property type="nucleotide sequence ID" value="XM_014293187.1"/>
</dbReference>
<dbReference type="SUPFAM" id="SSF54495">
    <property type="entry name" value="UBC-like"/>
    <property type="match status" value="1"/>
</dbReference>
<dbReference type="GO" id="GO:0016740">
    <property type="term" value="F:transferase activity"/>
    <property type="evidence" value="ECO:0007669"/>
    <property type="project" value="UniProtKB-KW"/>
</dbReference>
<sequence>MPHYDTVECADDNILMWNVTLLPQVAPFNRGAFKYTITFPPNYPFKAPSVKFLTKIYHPNIDEKGAVCLGLLKTDNWKPATNVTQVLAAIANLIDEPNPSDPINNEAAKLYVEDIAAFNKRAAEWVKTHAIKR</sequence>
<dbReference type="Proteomes" id="UP000054560">
    <property type="component" value="Unassembled WGS sequence"/>
</dbReference>
<dbReference type="PROSITE" id="PS00183">
    <property type="entry name" value="UBC_1"/>
    <property type="match status" value="1"/>
</dbReference>
<dbReference type="InterPro" id="IPR000608">
    <property type="entry name" value="UBC"/>
</dbReference>
<feature type="active site" description="Glycyl thioester intermediate" evidence="3">
    <location>
        <position position="68"/>
    </location>
</feature>
<evidence type="ECO:0000259" key="5">
    <source>
        <dbReference type="PROSITE" id="PS50127"/>
    </source>
</evidence>
<dbReference type="Pfam" id="PF00179">
    <property type="entry name" value="UQ_con"/>
    <property type="match status" value="1"/>
</dbReference>
<evidence type="ECO:0000256" key="4">
    <source>
        <dbReference type="RuleBase" id="RU362109"/>
    </source>
</evidence>
<name>A0A0L0FDD7_9EUKA</name>
<keyword evidence="2 4" id="KW-0833">Ubl conjugation pathway</keyword>
<evidence type="ECO:0000256" key="1">
    <source>
        <dbReference type="ARBA" id="ARBA00022679"/>
    </source>
</evidence>
<dbReference type="PROSITE" id="PS50127">
    <property type="entry name" value="UBC_2"/>
    <property type="match status" value="1"/>
</dbReference>
<dbReference type="STRING" id="667725.A0A0L0FDD7"/>
<evidence type="ECO:0000256" key="2">
    <source>
        <dbReference type="ARBA" id="ARBA00022786"/>
    </source>
</evidence>
<organism evidence="6 7">
    <name type="scientific">Sphaeroforma arctica JP610</name>
    <dbReference type="NCBI Taxonomy" id="667725"/>
    <lineage>
        <taxon>Eukaryota</taxon>
        <taxon>Ichthyosporea</taxon>
        <taxon>Ichthyophonida</taxon>
        <taxon>Sphaeroforma</taxon>
    </lineage>
</organism>
<evidence type="ECO:0000313" key="7">
    <source>
        <dbReference type="Proteomes" id="UP000054560"/>
    </source>
</evidence>
<dbReference type="AlphaFoldDB" id="A0A0L0FDD7"/>
<comment type="similarity">
    <text evidence="4">Belongs to the ubiquitin-conjugating enzyme family.</text>
</comment>
<proteinExistence type="inferred from homology"/>
<protein>
    <recommendedName>
        <fullName evidence="5">UBC core domain-containing protein</fullName>
    </recommendedName>
</protein>
<dbReference type="GO" id="GO:0005524">
    <property type="term" value="F:ATP binding"/>
    <property type="evidence" value="ECO:0007669"/>
    <property type="project" value="UniProtKB-UniRule"/>
</dbReference>
<dbReference type="GeneID" id="25913206"/>
<dbReference type="InterPro" id="IPR016135">
    <property type="entry name" value="UBQ-conjugating_enzyme/RWD"/>
</dbReference>
<dbReference type="eggNOG" id="KOG0422">
    <property type="taxonomic scope" value="Eukaryota"/>
</dbReference>
<dbReference type="Gene3D" id="3.10.110.10">
    <property type="entry name" value="Ubiquitin Conjugating Enzyme"/>
    <property type="match status" value="1"/>
</dbReference>
<feature type="domain" description="UBC core" evidence="5">
    <location>
        <begin position="1"/>
        <end position="131"/>
    </location>
</feature>
<keyword evidence="1" id="KW-0808">Transferase</keyword>
<dbReference type="PANTHER" id="PTHR24067">
    <property type="entry name" value="UBIQUITIN-CONJUGATING ENZYME E2"/>
    <property type="match status" value="1"/>
</dbReference>
<dbReference type="SMART" id="SM00212">
    <property type="entry name" value="UBCc"/>
    <property type="match status" value="1"/>
</dbReference>
<reference evidence="6 7" key="1">
    <citation type="submission" date="2011-02" db="EMBL/GenBank/DDBJ databases">
        <title>The Genome Sequence of Sphaeroforma arctica JP610.</title>
        <authorList>
            <consortium name="The Broad Institute Genome Sequencing Platform"/>
            <person name="Russ C."/>
            <person name="Cuomo C."/>
            <person name="Young S.K."/>
            <person name="Zeng Q."/>
            <person name="Gargeya S."/>
            <person name="Alvarado L."/>
            <person name="Berlin A."/>
            <person name="Chapman S.B."/>
            <person name="Chen Z."/>
            <person name="Freedman E."/>
            <person name="Gellesch M."/>
            <person name="Goldberg J."/>
            <person name="Griggs A."/>
            <person name="Gujja S."/>
            <person name="Heilman E."/>
            <person name="Heiman D."/>
            <person name="Howarth C."/>
            <person name="Mehta T."/>
            <person name="Neiman D."/>
            <person name="Pearson M."/>
            <person name="Roberts A."/>
            <person name="Saif S."/>
            <person name="Shea T."/>
            <person name="Shenoy N."/>
            <person name="Sisk P."/>
            <person name="Stolte C."/>
            <person name="Sykes S."/>
            <person name="White J."/>
            <person name="Yandava C."/>
            <person name="Burger G."/>
            <person name="Gray M.W."/>
            <person name="Holland P.W.H."/>
            <person name="King N."/>
            <person name="Lang F.B.F."/>
            <person name="Roger A.J."/>
            <person name="Ruiz-Trillo I."/>
            <person name="Haas B."/>
            <person name="Nusbaum C."/>
            <person name="Birren B."/>
        </authorList>
    </citation>
    <scope>NUCLEOTIDE SEQUENCE [LARGE SCALE GENOMIC DNA]</scope>
    <source>
        <strain evidence="6 7">JP610</strain>
    </source>
</reference>